<sequence length="68" mass="8078">MPYNKLQVRSLRNKFLSRWYQRTGILCIIPSIKSNDHTDLAIPTLHHAPFTNSSVRCCYFFTRKCFLE</sequence>
<organism evidence="1 2">
    <name type="scientific">Botrytis deweyae</name>
    <dbReference type="NCBI Taxonomy" id="2478750"/>
    <lineage>
        <taxon>Eukaryota</taxon>
        <taxon>Fungi</taxon>
        <taxon>Dikarya</taxon>
        <taxon>Ascomycota</taxon>
        <taxon>Pezizomycotina</taxon>
        <taxon>Leotiomycetes</taxon>
        <taxon>Helotiales</taxon>
        <taxon>Sclerotiniaceae</taxon>
        <taxon>Botrytis</taxon>
    </lineage>
</organism>
<dbReference type="Proteomes" id="UP000783213">
    <property type="component" value="Unassembled WGS sequence"/>
</dbReference>
<proteinExistence type="predicted"/>
<reference evidence="1 2" key="1">
    <citation type="journal article" date="2020" name="Genome Biol. Evol.">
        <title>Comparative genomics of Sclerotiniaceae.</title>
        <authorList>
            <person name="Valero Jimenez C.A."/>
            <person name="Steentjes M."/>
            <person name="Scholten O.E."/>
            <person name="Van Kan J.A.L."/>
        </authorList>
    </citation>
    <scope>NUCLEOTIDE SEQUENCE [LARGE SCALE GENOMIC DNA]</scope>
    <source>
        <strain evidence="1 2">B1</strain>
    </source>
</reference>
<keyword evidence="2" id="KW-1185">Reference proteome</keyword>
<dbReference type="EMBL" id="RCSX01000007">
    <property type="protein sequence ID" value="KAF7932854.1"/>
    <property type="molecule type" value="Genomic_DNA"/>
</dbReference>
<comment type="caution">
    <text evidence="1">The sequence shown here is derived from an EMBL/GenBank/DDBJ whole genome shotgun (WGS) entry which is preliminary data.</text>
</comment>
<dbReference type="RefSeq" id="XP_038812246.1">
    <property type="nucleotide sequence ID" value="XM_038951773.1"/>
</dbReference>
<evidence type="ECO:0000313" key="2">
    <source>
        <dbReference type="Proteomes" id="UP000783213"/>
    </source>
</evidence>
<accession>A0ABQ7ISS7</accession>
<dbReference type="GeneID" id="62230927"/>
<gene>
    <name evidence="1" type="ORF">EAE98_004153</name>
</gene>
<name>A0ABQ7ISS7_9HELO</name>
<protein>
    <submittedName>
        <fullName evidence="1">Uncharacterized protein</fullName>
    </submittedName>
</protein>
<evidence type="ECO:0000313" key="1">
    <source>
        <dbReference type="EMBL" id="KAF7932854.1"/>
    </source>
</evidence>